<feature type="compositionally biased region" description="Pro residues" evidence="1">
    <location>
        <begin position="1242"/>
        <end position="1252"/>
    </location>
</feature>
<feature type="domain" description="Peptidase S74" evidence="2">
    <location>
        <begin position="1031"/>
        <end position="1129"/>
    </location>
</feature>
<dbReference type="SMART" id="SM00305">
    <property type="entry name" value="HintC"/>
    <property type="match status" value="1"/>
</dbReference>
<dbReference type="Pfam" id="PF14890">
    <property type="entry name" value="Intein_splicing"/>
    <property type="match status" value="1"/>
</dbReference>
<feature type="compositionally biased region" description="Low complexity" evidence="1">
    <location>
        <begin position="1253"/>
        <end position="1263"/>
    </location>
</feature>
<dbReference type="InterPro" id="IPR030934">
    <property type="entry name" value="Intein_C"/>
</dbReference>
<dbReference type="Gene3D" id="1.10.10.10">
    <property type="entry name" value="Winged helix-like DNA-binding domain superfamily/Winged helix DNA-binding domain"/>
    <property type="match status" value="1"/>
</dbReference>
<dbReference type="CDD" id="cd00081">
    <property type="entry name" value="Hint"/>
    <property type="match status" value="1"/>
</dbReference>
<dbReference type="EMBL" id="MHVH01000005">
    <property type="protein sequence ID" value="OHA90465.1"/>
    <property type="molecule type" value="Genomic_DNA"/>
</dbReference>
<dbReference type="NCBIfam" id="TIGR01443">
    <property type="entry name" value="intein_Cterm"/>
    <property type="match status" value="1"/>
</dbReference>
<organism evidence="3 4">
    <name type="scientific">Candidatus Zambryskibacteria bacterium RIFCSPHIGHO2_01_FULL_46_25</name>
    <dbReference type="NCBI Taxonomy" id="1802738"/>
    <lineage>
        <taxon>Bacteria</taxon>
        <taxon>Candidatus Zambryskiibacteriota</taxon>
    </lineage>
</organism>
<dbReference type="InterPro" id="IPR003586">
    <property type="entry name" value="Hint_dom_C"/>
</dbReference>
<gene>
    <name evidence="3" type="ORF">A2838_02670</name>
</gene>
<accession>A0A1G2SZN5</accession>
<dbReference type="InterPro" id="IPR036844">
    <property type="entry name" value="Hint_dom_sf"/>
</dbReference>
<sequence length="1263" mass="130203">MFNFFRKNNIEGEWRTVAELEVGQQIAVPRDGLLEVHQAGQINSREWIGEDDILWDEIESIKYVGTEQVWDIEVEGTHNFIGNNIFAHNTYINGNVGIGTTDISTYNLNVNGTGFFATSMTTAAVKITTGATDGYFLRSDADGDGVWTAVAASQVFKGTWDASTNTPTLADGVGTAGWFYRTVVAGTVDFGAGNITFAVGDDVSYSGTVWQKIPGQGYTLQAATASVLGGIKVGGSLQINSEVLNVNNADMGDITVSGTGSDVGKIWTIDNSSVTYAKIQNISAQYKVLGRTTAGAGVVEELSMTGTGSVAMSTSPSFTTPTLGVAIGTSLALGGATIGSNALAVTGSAIISGNVGIGTTDPGAKLEVVGATQLTQPAGSTQLQFKDSTNSKTAYVNYNNDILQFFGNGPSAERLRFDLSTGNVGIGDTNPRAALQVTHATTTTSVGEAVIARLEGANAANSRTELGFNYFDSPGFYSPVVLGYQMTTNTDYSKGNFYIATRDATTDTVPTERLTIAPDGAATFGSTITAGTYNAQTISSTANFTGSVAIAGAVTGATSYNGLVITANTGVITTGTWNGTAIANANLANSSLTYTAGTGLTGGGAVSLGGSATLNIGAGTCITSNADDVAVTADCIGDTQLAFNTGQHLTTTSAPTFAGLTSNGNIIMSDGATIGQTAGPLMAFDDTNNYLEITGASVGIGTTAPAQLLNLYAAGPAKIRISADSDNVTETDFGQIEITQDGVVSTGVFGLDGTNDMIIGPNSTTAPNIYLGTRSDGTSFITSADAKLTILNAGNVGIGTTAPGARLHVSSANVVTDSLGNLEVMTSDASAGNKGGQISLGGLSTIGGITAFGTIAGRKENIDPSDQGYLAFGTSDDEGTNIEHMRIDAAGSVGIGTTAPLSMLHVGSDATAYANANVARIANNNGEVLGLVGSTLTNINFYINGTTARKATIQSGTGGTQGGTLSLWTKPDSAGDVARAMTIIESGSVGIGTATPDSIKLDVEDDIEIGTGTTGCVRDADNTTLVGSCVSDERLKKNITTLSADTLEKITRLRPVTFEWRNDEYSWLNGQSGVNYGLIAQEVEQVFPDMVNTDEKGFKRVSYDISLTMRLLEAVQELYTKLFALKDEMLALKNTVLAFADRFVSREIVATEKICIGATCMNEQQLIDLLASTGVVTYAQTMEQPIPSEPADSTATSSPASDGTSGAGDVATTTESVVEEPVASSTEPVVEEPVVEVVSEPAPEPAPEPTPTEPAGEPVAVTQ</sequence>
<evidence type="ECO:0000313" key="4">
    <source>
        <dbReference type="Proteomes" id="UP000178107"/>
    </source>
</evidence>
<name>A0A1G2SZN5_9BACT</name>
<reference evidence="3 4" key="1">
    <citation type="journal article" date="2016" name="Nat. Commun.">
        <title>Thousands of microbial genomes shed light on interconnected biogeochemical processes in an aquifer system.</title>
        <authorList>
            <person name="Anantharaman K."/>
            <person name="Brown C.T."/>
            <person name="Hug L.A."/>
            <person name="Sharon I."/>
            <person name="Castelle C.J."/>
            <person name="Probst A.J."/>
            <person name="Thomas B.C."/>
            <person name="Singh A."/>
            <person name="Wilkins M.J."/>
            <person name="Karaoz U."/>
            <person name="Brodie E.L."/>
            <person name="Williams K.H."/>
            <person name="Hubbard S.S."/>
            <person name="Banfield J.F."/>
        </authorList>
    </citation>
    <scope>NUCLEOTIDE SEQUENCE [LARGE SCALE GENOMIC DNA]</scope>
</reference>
<evidence type="ECO:0000313" key="3">
    <source>
        <dbReference type="EMBL" id="OHA90465.1"/>
    </source>
</evidence>
<feature type="region of interest" description="Disordered" evidence="1">
    <location>
        <begin position="1185"/>
        <end position="1263"/>
    </location>
</feature>
<dbReference type="InterPro" id="IPR030392">
    <property type="entry name" value="S74_ICA"/>
</dbReference>
<dbReference type="PROSITE" id="PS50818">
    <property type="entry name" value="INTEIN_C_TER"/>
    <property type="match status" value="1"/>
</dbReference>
<comment type="caution">
    <text evidence="3">The sequence shown here is derived from an EMBL/GenBank/DDBJ whole genome shotgun (WGS) entry which is preliminary data.</text>
</comment>
<dbReference type="SUPFAM" id="SSF51294">
    <property type="entry name" value="Hedgehog/intein (Hint) domain"/>
    <property type="match status" value="1"/>
</dbReference>
<dbReference type="Pfam" id="PF13884">
    <property type="entry name" value="Peptidase_S74"/>
    <property type="match status" value="1"/>
</dbReference>
<proteinExistence type="predicted"/>
<dbReference type="PROSITE" id="PS51688">
    <property type="entry name" value="ICA"/>
    <property type="match status" value="1"/>
</dbReference>
<protein>
    <recommendedName>
        <fullName evidence="2">Peptidase S74 domain-containing protein</fullName>
    </recommendedName>
</protein>
<evidence type="ECO:0000259" key="2">
    <source>
        <dbReference type="PROSITE" id="PS51688"/>
    </source>
</evidence>
<dbReference type="AlphaFoldDB" id="A0A1G2SZN5"/>
<dbReference type="Proteomes" id="UP000178107">
    <property type="component" value="Unassembled WGS sequence"/>
</dbReference>
<feature type="compositionally biased region" description="Low complexity" evidence="1">
    <location>
        <begin position="1189"/>
        <end position="1228"/>
    </location>
</feature>
<dbReference type="Gene3D" id="2.170.16.10">
    <property type="entry name" value="Hedgehog/Intein (Hint) domain"/>
    <property type="match status" value="1"/>
</dbReference>
<evidence type="ECO:0000256" key="1">
    <source>
        <dbReference type="SAM" id="MobiDB-lite"/>
    </source>
</evidence>
<dbReference type="InterPro" id="IPR036388">
    <property type="entry name" value="WH-like_DNA-bd_sf"/>
</dbReference>